<evidence type="ECO:0000313" key="8">
    <source>
        <dbReference type="Proteomes" id="UP000076858"/>
    </source>
</evidence>
<evidence type="ECO:0000256" key="5">
    <source>
        <dbReference type="ARBA" id="ARBA00022737"/>
    </source>
</evidence>
<evidence type="ECO:0000256" key="2">
    <source>
        <dbReference type="ARBA" id="ARBA00005497"/>
    </source>
</evidence>
<evidence type="ECO:0000256" key="6">
    <source>
        <dbReference type="ARBA" id="ARBA00023242"/>
    </source>
</evidence>
<protein>
    <recommendedName>
        <fullName evidence="3">Programmed cell death protein 4</fullName>
    </recommendedName>
</protein>
<evidence type="ECO:0000256" key="4">
    <source>
        <dbReference type="ARBA" id="ARBA00022490"/>
    </source>
</evidence>
<keyword evidence="5" id="KW-0677">Repeat</keyword>
<dbReference type="EMBL" id="LRGB01000687">
    <property type="protein sequence ID" value="KZS16717.1"/>
    <property type="molecule type" value="Genomic_DNA"/>
</dbReference>
<dbReference type="Gene3D" id="1.25.40.180">
    <property type="match status" value="2"/>
</dbReference>
<dbReference type="Pfam" id="PF02847">
    <property type="entry name" value="MA3"/>
    <property type="match status" value="2"/>
</dbReference>
<evidence type="ECO:0000256" key="3">
    <source>
        <dbReference type="ARBA" id="ARBA00014414"/>
    </source>
</evidence>
<dbReference type="FunFam" id="1.25.40.180:FF:000008">
    <property type="entry name" value="Programmed cell death protein 4"/>
    <property type="match status" value="1"/>
</dbReference>
<dbReference type="AlphaFoldDB" id="A0A164ZT14"/>
<name>A0A164ZT14_9CRUS</name>
<reference evidence="7 8" key="1">
    <citation type="submission" date="2016-03" db="EMBL/GenBank/DDBJ databases">
        <title>EvidentialGene: Evidence-directed Construction of Genes on Genomes.</title>
        <authorList>
            <person name="Gilbert D.G."/>
            <person name="Choi J.-H."/>
            <person name="Mockaitis K."/>
            <person name="Colbourne J."/>
            <person name="Pfrender M."/>
        </authorList>
    </citation>
    <scope>NUCLEOTIDE SEQUENCE [LARGE SCALE GENOMIC DNA]</scope>
    <source>
        <strain evidence="7 8">Xinb3</strain>
        <tissue evidence="7">Complete organism</tissue>
    </source>
</reference>
<comment type="subcellular location">
    <subcellularLocation>
        <location evidence="1">Cytoplasm</location>
    </subcellularLocation>
</comment>
<dbReference type="SMART" id="SM00544">
    <property type="entry name" value="MA3"/>
    <property type="match status" value="2"/>
</dbReference>
<keyword evidence="8" id="KW-1185">Reference proteome</keyword>
<dbReference type="InterPro" id="IPR003891">
    <property type="entry name" value="Initiation_fac_eIF4g_MI"/>
</dbReference>
<evidence type="ECO:0000256" key="1">
    <source>
        <dbReference type="ARBA" id="ARBA00004496"/>
    </source>
</evidence>
<evidence type="ECO:0000313" key="7">
    <source>
        <dbReference type="EMBL" id="KZS16717.1"/>
    </source>
</evidence>
<dbReference type="FunFam" id="1.25.40.180:FF:000009">
    <property type="entry name" value="programmed cell death protein 4"/>
    <property type="match status" value="1"/>
</dbReference>
<sequence>MDLYSEVVGAPIDDVEAPVEKGEGAETNGNSTQVASSVMPASASVDERLTRRAKRPSKYLTKHLNKEGSSSPNGQNSGGEGSSLVNGVRTVKNLRRPRNGYGRGLPKKGGAGGKGVWGKPGIELDAPEVMDEKDPNYDSDSLDNGDVRIETIVPQLTHAEINKHLEPIILEYYSHGDTKEVALALEDYNFGENRYLIAVVAIELAMDHKPSNREMTSVLLSDLYQHYLTEREMEKALDQLLRNLPDLVLDTPDAPIILGNYIARSVADDTLAPRFLQNYQGKVECDLAKQALARADVLLSMKHGMTRLDNVWGVGGGLRPVTSLVRSMGLLLQEYLISDDTKEAARCLQELEVPHFHHELVYESFVMALEANNEETENSVVKLLKSFYSSTIVTPDQMKNGIYRVLDDLDDICLDVPNAAMYLERLGGKCKIAGLIDEAMLQKCNAARGRKRFVSEGDGGRFKD</sequence>
<dbReference type="PROSITE" id="PS51366">
    <property type="entry name" value="MI"/>
    <property type="match status" value="2"/>
</dbReference>
<gene>
    <name evidence="7" type="ORF">APZ42_017263</name>
</gene>
<dbReference type="Proteomes" id="UP000076858">
    <property type="component" value="Unassembled WGS sequence"/>
</dbReference>
<dbReference type="STRING" id="35525.A0A164ZT14"/>
<dbReference type="GO" id="GO:0045892">
    <property type="term" value="P:negative regulation of DNA-templated transcription"/>
    <property type="evidence" value="ECO:0007669"/>
    <property type="project" value="InterPro"/>
</dbReference>
<dbReference type="InterPro" id="IPR016024">
    <property type="entry name" value="ARM-type_fold"/>
</dbReference>
<comment type="caution">
    <text evidence="7">The sequence shown here is derived from an EMBL/GenBank/DDBJ whole genome shotgun (WGS) entry which is preliminary data.</text>
</comment>
<keyword evidence="6" id="KW-0539">Nucleus</keyword>
<accession>A0A164ZT14</accession>
<proteinExistence type="inferred from homology"/>
<dbReference type="PANTHER" id="PTHR12626">
    <property type="entry name" value="PROGRAMMED CELL DEATH 4"/>
    <property type="match status" value="1"/>
</dbReference>
<dbReference type="OrthoDB" id="414546at2759"/>
<comment type="similarity">
    <text evidence="2">Belongs to the PDCD4 family.</text>
</comment>
<keyword evidence="4" id="KW-0963">Cytoplasm</keyword>
<dbReference type="GO" id="GO:0005634">
    <property type="term" value="C:nucleus"/>
    <property type="evidence" value="ECO:0007669"/>
    <property type="project" value="TreeGrafter"/>
</dbReference>
<organism evidence="7 8">
    <name type="scientific">Daphnia magna</name>
    <dbReference type="NCBI Taxonomy" id="35525"/>
    <lineage>
        <taxon>Eukaryota</taxon>
        <taxon>Metazoa</taxon>
        <taxon>Ecdysozoa</taxon>
        <taxon>Arthropoda</taxon>
        <taxon>Crustacea</taxon>
        <taxon>Branchiopoda</taxon>
        <taxon>Diplostraca</taxon>
        <taxon>Cladocera</taxon>
        <taxon>Anomopoda</taxon>
        <taxon>Daphniidae</taxon>
        <taxon>Daphnia</taxon>
    </lineage>
</organism>
<dbReference type="GO" id="GO:0005829">
    <property type="term" value="C:cytosol"/>
    <property type="evidence" value="ECO:0007669"/>
    <property type="project" value="TreeGrafter"/>
</dbReference>
<dbReference type="PANTHER" id="PTHR12626:SF0">
    <property type="entry name" value="PROGRAMMED CELL DEATH PROTEIN 4"/>
    <property type="match status" value="1"/>
</dbReference>
<dbReference type="InterPro" id="IPR039778">
    <property type="entry name" value="PDCD4"/>
</dbReference>
<dbReference type="SUPFAM" id="SSF48371">
    <property type="entry name" value="ARM repeat"/>
    <property type="match status" value="2"/>
</dbReference>